<gene>
    <name evidence="1" type="ORF">CLG85_008420</name>
</gene>
<dbReference type="SUPFAM" id="SSF52540">
    <property type="entry name" value="P-loop containing nucleoside triphosphate hydrolases"/>
    <property type="match status" value="1"/>
</dbReference>
<protein>
    <submittedName>
        <fullName evidence="1">Phosphonate metabolism protein/1,5-bisphosphokinase (PRPP-forming) PhnN</fullName>
    </submittedName>
</protein>
<dbReference type="InterPro" id="IPR027417">
    <property type="entry name" value="P-loop_NTPase"/>
</dbReference>
<proteinExistence type="predicted"/>
<dbReference type="Proteomes" id="UP000217448">
    <property type="component" value="Unassembled WGS sequence"/>
</dbReference>
<reference evidence="2" key="1">
    <citation type="submission" date="2023-07" db="EMBL/GenBank/DDBJ databases">
        <title>Yangia mangrovi SAOS 153D genome.</title>
        <authorList>
            <person name="Verma A."/>
            <person name="Pal Y."/>
            <person name="Sundharam S."/>
            <person name="Bisht B."/>
            <person name="Srinivasan K."/>
        </authorList>
    </citation>
    <scope>NUCLEOTIDE SEQUENCE [LARGE SCALE GENOMIC DNA]</scope>
    <source>
        <strain evidence="2">SAOS 153D</strain>
    </source>
</reference>
<sequence>MPCTGGAHGLRYGIRWSELAPRVAGRPVVFNGSRGALEQAARVLPELEVLHVTARPEVLADRLAARGARE</sequence>
<comment type="caution">
    <text evidence="1">The sequence shown here is derived from an EMBL/GenBank/DDBJ whole genome shotgun (WGS) entry which is preliminary data.</text>
</comment>
<organism evidence="1 2">
    <name type="scientific">Alloyangia mangrovi</name>
    <dbReference type="NCBI Taxonomy" id="1779329"/>
    <lineage>
        <taxon>Bacteria</taxon>
        <taxon>Pseudomonadati</taxon>
        <taxon>Pseudomonadota</taxon>
        <taxon>Alphaproteobacteria</taxon>
        <taxon>Rhodobacterales</taxon>
        <taxon>Roseobacteraceae</taxon>
        <taxon>Alloyangia</taxon>
    </lineage>
</organism>
<feature type="non-terminal residue" evidence="1">
    <location>
        <position position="70"/>
    </location>
</feature>
<evidence type="ECO:0000313" key="1">
    <source>
        <dbReference type="EMBL" id="MCT4370343.1"/>
    </source>
</evidence>
<evidence type="ECO:0000313" key="2">
    <source>
        <dbReference type="Proteomes" id="UP000217448"/>
    </source>
</evidence>
<keyword evidence="2" id="KW-1185">Reference proteome</keyword>
<name>A0ABT2KIZ9_9RHOB</name>
<accession>A0ABT2KIZ9</accession>
<dbReference type="EMBL" id="NTHN02000012">
    <property type="protein sequence ID" value="MCT4370343.1"/>
    <property type="molecule type" value="Genomic_DNA"/>
</dbReference>